<evidence type="ECO:0000313" key="4">
    <source>
        <dbReference type="Proteomes" id="UP000799766"/>
    </source>
</evidence>
<dbReference type="InterPro" id="IPR046797">
    <property type="entry name" value="PDDEXK_12"/>
</dbReference>
<feature type="region of interest" description="Disordered" evidence="1">
    <location>
        <begin position="100"/>
        <end position="195"/>
    </location>
</feature>
<feature type="compositionally biased region" description="Low complexity" evidence="1">
    <location>
        <begin position="155"/>
        <end position="195"/>
    </location>
</feature>
<feature type="region of interest" description="Disordered" evidence="1">
    <location>
        <begin position="1"/>
        <end position="28"/>
    </location>
</feature>
<sequence>MPGPDANEVDFASTGLPRPQAQYPATPGAVKRDFDEYLRDRLTGWLWSDAKRRQELESPASPVGSAAAEASAAPGAAAAAAAAPPPEEALLLQAAFAPQAAVSSQAGAVPPQAAAPMQGGAASPQAEPAPPQAGTTPLQGGSAPPQAGPAPPPEGAGLPLGEAALLQAGAAPPQAGTAPLQGGAAPLQAGPAPLQEAPILDDEPVASADLLSLRRRPLLPLFRPLNSTYPLLMTTGLPRPREHADEAASSLPGLSVTRSTLETPSPRTDIAAAQLRALHLDPNGVDQRPFLHATGQLLALVTRLGQLSDGACSFLSSGRKTEIKEAARTDRRMVKPPDFMFDDTGERDRAGPTPGVASVLSLAEDSVDNERSRVDEHAWNCSVHFPLLRLAVYGGHARATQLLHVVPCTTAAIAKEHARCRGSTAHMVDFCIAFRPSAVAHEDRAARAAADRIDELRFSRPFPSVNHTEYRPLTDAVVGVSVETKRDAADDPTLQMVYWQDALWRHLVNLGPAGLEVAADRFLPSLMVKGAQWYFSAMTMENHRVVFWEAIPLGSTNTALGVYRIIYSIQLITHSMMEPGGFWPWYQTSILRIGGHAGFGGERRGG</sequence>
<reference evidence="3" key="1">
    <citation type="journal article" date="2020" name="Stud. Mycol.">
        <title>101 Dothideomycetes genomes: a test case for predicting lifestyles and emergence of pathogens.</title>
        <authorList>
            <person name="Haridas S."/>
            <person name="Albert R."/>
            <person name="Binder M."/>
            <person name="Bloem J."/>
            <person name="Labutti K."/>
            <person name="Salamov A."/>
            <person name="Andreopoulos B."/>
            <person name="Baker S."/>
            <person name="Barry K."/>
            <person name="Bills G."/>
            <person name="Bluhm B."/>
            <person name="Cannon C."/>
            <person name="Castanera R."/>
            <person name="Culley D."/>
            <person name="Daum C."/>
            <person name="Ezra D."/>
            <person name="Gonzalez J."/>
            <person name="Henrissat B."/>
            <person name="Kuo A."/>
            <person name="Liang C."/>
            <person name="Lipzen A."/>
            <person name="Lutzoni F."/>
            <person name="Magnuson J."/>
            <person name="Mondo S."/>
            <person name="Nolan M."/>
            <person name="Ohm R."/>
            <person name="Pangilinan J."/>
            <person name="Park H.-J."/>
            <person name="Ramirez L."/>
            <person name="Alfaro M."/>
            <person name="Sun H."/>
            <person name="Tritt A."/>
            <person name="Yoshinaga Y."/>
            <person name="Zwiers L.-H."/>
            <person name="Turgeon B."/>
            <person name="Goodwin S."/>
            <person name="Spatafora J."/>
            <person name="Crous P."/>
            <person name="Grigoriev I."/>
        </authorList>
    </citation>
    <scope>NUCLEOTIDE SEQUENCE</scope>
    <source>
        <strain evidence="3">ATCC 16933</strain>
    </source>
</reference>
<dbReference type="OrthoDB" id="4161186at2759"/>
<proteinExistence type="predicted"/>
<accession>A0A6A6NN31</accession>
<feature type="region of interest" description="Disordered" evidence="1">
    <location>
        <begin position="46"/>
        <end position="85"/>
    </location>
</feature>
<protein>
    <recommendedName>
        <fullName evidence="2">PD-(D/E)XK nuclease-like domain-containing protein</fullName>
    </recommendedName>
</protein>
<gene>
    <name evidence="3" type="ORF">BDY21DRAFT_424703</name>
</gene>
<dbReference type="AlphaFoldDB" id="A0A6A6NN31"/>
<evidence type="ECO:0000256" key="1">
    <source>
        <dbReference type="SAM" id="MobiDB-lite"/>
    </source>
</evidence>
<organism evidence="3 4">
    <name type="scientific">Lineolata rhizophorae</name>
    <dbReference type="NCBI Taxonomy" id="578093"/>
    <lineage>
        <taxon>Eukaryota</taxon>
        <taxon>Fungi</taxon>
        <taxon>Dikarya</taxon>
        <taxon>Ascomycota</taxon>
        <taxon>Pezizomycotina</taxon>
        <taxon>Dothideomycetes</taxon>
        <taxon>Dothideomycetes incertae sedis</taxon>
        <taxon>Lineolatales</taxon>
        <taxon>Lineolataceae</taxon>
        <taxon>Lineolata</taxon>
    </lineage>
</organism>
<dbReference type="Proteomes" id="UP000799766">
    <property type="component" value="Unassembled WGS sequence"/>
</dbReference>
<feature type="compositionally biased region" description="Low complexity" evidence="1">
    <location>
        <begin position="58"/>
        <end position="85"/>
    </location>
</feature>
<evidence type="ECO:0000313" key="3">
    <source>
        <dbReference type="EMBL" id="KAF2453086.1"/>
    </source>
</evidence>
<feature type="region of interest" description="Disordered" evidence="1">
    <location>
        <begin position="335"/>
        <end position="355"/>
    </location>
</feature>
<evidence type="ECO:0000259" key="2">
    <source>
        <dbReference type="Pfam" id="PF20516"/>
    </source>
</evidence>
<feature type="domain" description="PD-(D/E)XK nuclease-like" evidence="2">
    <location>
        <begin position="332"/>
        <end position="573"/>
    </location>
</feature>
<dbReference type="EMBL" id="MU001700">
    <property type="protein sequence ID" value="KAF2453086.1"/>
    <property type="molecule type" value="Genomic_DNA"/>
</dbReference>
<name>A0A6A6NN31_9PEZI</name>
<keyword evidence="4" id="KW-1185">Reference proteome</keyword>
<feature type="region of interest" description="Disordered" evidence="1">
    <location>
        <begin position="242"/>
        <end position="264"/>
    </location>
</feature>
<feature type="compositionally biased region" description="Low complexity" evidence="1">
    <location>
        <begin position="100"/>
        <end position="145"/>
    </location>
</feature>
<dbReference type="Pfam" id="PF20516">
    <property type="entry name" value="PDDEXK_12"/>
    <property type="match status" value="1"/>
</dbReference>